<dbReference type="Proteomes" id="UP000769617">
    <property type="component" value="Unassembled WGS sequence"/>
</dbReference>
<dbReference type="EMBL" id="JAHYCA010000002">
    <property type="protein sequence ID" value="MBW6390672.1"/>
    <property type="molecule type" value="Genomic_DNA"/>
</dbReference>
<organism evidence="2 3">
    <name type="scientific">Billgrantia antri</name>
    <dbReference type="NCBI Taxonomy" id="2846777"/>
    <lineage>
        <taxon>Bacteria</taxon>
        <taxon>Pseudomonadati</taxon>
        <taxon>Pseudomonadota</taxon>
        <taxon>Gammaproteobacteria</taxon>
        <taxon>Oceanospirillales</taxon>
        <taxon>Halomonadaceae</taxon>
        <taxon>Billgrantia</taxon>
    </lineage>
</organism>
<dbReference type="RefSeq" id="WP_209476290.1">
    <property type="nucleotide sequence ID" value="NZ_JAHYCA010000002.1"/>
</dbReference>
<keyword evidence="3" id="KW-1185">Reference proteome</keyword>
<evidence type="ECO:0000256" key="1">
    <source>
        <dbReference type="SAM" id="MobiDB-lite"/>
    </source>
</evidence>
<comment type="caution">
    <text evidence="2">The sequence shown here is derived from an EMBL/GenBank/DDBJ whole genome shotgun (WGS) entry which is preliminary data.</text>
</comment>
<protein>
    <submittedName>
        <fullName evidence="2">Uncharacterized protein</fullName>
    </submittedName>
</protein>
<name>A0ABS6ZKS9_9GAMM</name>
<gene>
    <name evidence="2" type="ORF">KPL81_05795</name>
</gene>
<reference evidence="2 3" key="1">
    <citation type="submission" date="2021-07" db="EMBL/GenBank/DDBJ databases">
        <authorList>
            <person name="So Y."/>
        </authorList>
    </citation>
    <scope>NUCLEOTIDE SEQUENCE [LARGE SCALE GENOMIC DNA]</scope>
    <source>
        <strain evidence="2 3">Y3S6</strain>
    </source>
</reference>
<sequence length="73" mass="8586">MTQTVTATYLDLMKATNAYDELISKNFPREKLHFDKEANQIKVIVPDESKPEAEEILSRHQPDDLWSRPFEQH</sequence>
<evidence type="ECO:0000313" key="2">
    <source>
        <dbReference type="EMBL" id="MBW6390672.1"/>
    </source>
</evidence>
<feature type="region of interest" description="Disordered" evidence="1">
    <location>
        <begin position="50"/>
        <end position="73"/>
    </location>
</feature>
<proteinExistence type="predicted"/>
<accession>A0ABS6ZKS9</accession>
<evidence type="ECO:0000313" key="3">
    <source>
        <dbReference type="Proteomes" id="UP000769617"/>
    </source>
</evidence>